<dbReference type="OrthoDB" id="9801102at2"/>
<protein>
    <submittedName>
        <fullName evidence="1">Proteic killer suppression protein</fullName>
    </submittedName>
</protein>
<evidence type="ECO:0000313" key="2">
    <source>
        <dbReference type="Proteomes" id="UP000181998"/>
    </source>
</evidence>
<dbReference type="Proteomes" id="UP000181998">
    <property type="component" value="Unassembled WGS sequence"/>
</dbReference>
<name>A0A1H9BWA8_9PROT</name>
<sequence>MIKDFKCRKTERLFKGEHIAAFSGFNRQAEKRLRILDAADTLEALAALPSNRFERLLGDRTGQYSIRVNQQWRLCFTWDEGANDVEIVDYH</sequence>
<evidence type="ECO:0000313" key="1">
    <source>
        <dbReference type="EMBL" id="SEP93174.1"/>
    </source>
</evidence>
<gene>
    <name evidence="1" type="ORF">SAMN05421510_101111</name>
</gene>
<dbReference type="Gene3D" id="3.30.2310.20">
    <property type="entry name" value="RelE-like"/>
    <property type="match status" value="1"/>
</dbReference>
<dbReference type="Pfam" id="PF05015">
    <property type="entry name" value="HigB-like_toxin"/>
    <property type="match status" value="1"/>
</dbReference>
<dbReference type="PANTHER" id="PTHR40266">
    <property type="entry name" value="TOXIN HIGB-1"/>
    <property type="match status" value="1"/>
</dbReference>
<dbReference type="SUPFAM" id="SSF143011">
    <property type="entry name" value="RelE-like"/>
    <property type="match status" value="1"/>
</dbReference>
<proteinExistence type="predicted"/>
<accession>A0A1H9BWA8</accession>
<dbReference type="InterPro" id="IPR035093">
    <property type="entry name" value="RelE/ParE_toxin_dom_sf"/>
</dbReference>
<organism evidence="1 2">
    <name type="scientific">Nitrosomonas ureae</name>
    <dbReference type="NCBI Taxonomy" id="44577"/>
    <lineage>
        <taxon>Bacteria</taxon>
        <taxon>Pseudomonadati</taxon>
        <taxon>Pseudomonadota</taxon>
        <taxon>Betaproteobacteria</taxon>
        <taxon>Nitrosomonadales</taxon>
        <taxon>Nitrosomonadaceae</taxon>
        <taxon>Nitrosomonas</taxon>
    </lineage>
</organism>
<dbReference type="AlphaFoldDB" id="A0A1H9BWA8"/>
<dbReference type="RefSeq" id="WP_074720124.1">
    <property type="nucleotide sequence ID" value="NZ_FOFX01000011.1"/>
</dbReference>
<reference evidence="1 2" key="1">
    <citation type="submission" date="2016-10" db="EMBL/GenBank/DDBJ databases">
        <authorList>
            <person name="de Groot N.N."/>
        </authorList>
    </citation>
    <scope>NUCLEOTIDE SEQUENCE [LARGE SCALE GENOMIC DNA]</scope>
    <source>
        <strain evidence="1 2">Nm9</strain>
    </source>
</reference>
<dbReference type="PANTHER" id="PTHR40266:SF2">
    <property type="entry name" value="TOXIN HIGB-1"/>
    <property type="match status" value="1"/>
</dbReference>
<dbReference type="EMBL" id="FOFX01000011">
    <property type="protein sequence ID" value="SEP93174.1"/>
    <property type="molecule type" value="Genomic_DNA"/>
</dbReference>
<dbReference type="InterPro" id="IPR007711">
    <property type="entry name" value="HigB-1"/>
</dbReference>